<dbReference type="GO" id="GO:0016757">
    <property type="term" value="F:glycosyltransferase activity"/>
    <property type="evidence" value="ECO:0007669"/>
    <property type="project" value="UniProtKB-KW"/>
</dbReference>
<dbReference type="Proteomes" id="UP001259492">
    <property type="component" value="Unassembled WGS sequence"/>
</dbReference>
<proteinExistence type="predicted"/>
<feature type="domain" description="Glycosyltransferase 2-like" evidence="1">
    <location>
        <begin position="6"/>
        <end position="128"/>
    </location>
</feature>
<keyword evidence="2" id="KW-0328">Glycosyltransferase</keyword>
<name>A0ABU2YGR1_9FLAO</name>
<organism evidence="2 3">
    <name type="scientific">Microcosmobacter mediterraneus</name>
    <dbReference type="NCBI Taxonomy" id="3075607"/>
    <lineage>
        <taxon>Bacteria</taxon>
        <taxon>Pseudomonadati</taxon>
        <taxon>Bacteroidota</taxon>
        <taxon>Flavobacteriia</taxon>
        <taxon>Flavobacteriales</taxon>
        <taxon>Flavobacteriaceae</taxon>
        <taxon>Microcosmobacter</taxon>
    </lineage>
</organism>
<dbReference type="PANTHER" id="PTHR22916:SF3">
    <property type="entry name" value="UDP-GLCNAC:BETAGAL BETA-1,3-N-ACETYLGLUCOSAMINYLTRANSFERASE-LIKE PROTEIN 1"/>
    <property type="match status" value="1"/>
</dbReference>
<accession>A0ABU2YGR1</accession>
<dbReference type="InterPro" id="IPR001173">
    <property type="entry name" value="Glyco_trans_2-like"/>
</dbReference>
<sequence length="322" mass="38440">MQSLVSVIIPTFNRAHLISETLNSLIKQTYDNWECILVDDGSADQTKHIVSSYVKQDSRFKYYLRPDNYLSGGNGARNYGFHLSKGEYIQWFDDDDIMLSNYLEFKVREFDNNSDFVICTGKYFKNNIIDDNSILIDVNKNLFYDYILFRSKIFTPSVMFRKKFLKDKSLFNPNILRGQETEFFSRLFFKIKNDQYRIIKIPLFLYRQHLQTKSYLNEEYVSIFKTSEIFVTLENFKRGLLIKDLELIQYFYRAIVNILFRAIENKDYTNINYIFKELIPILNPINKSLAIQLKIIGKCFLILGRSIYRIEMYFKTYKIKSV</sequence>
<dbReference type="SUPFAM" id="SSF53448">
    <property type="entry name" value="Nucleotide-diphospho-sugar transferases"/>
    <property type="match status" value="1"/>
</dbReference>
<dbReference type="CDD" id="cd00761">
    <property type="entry name" value="Glyco_tranf_GTA_type"/>
    <property type="match status" value="1"/>
</dbReference>
<protein>
    <submittedName>
        <fullName evidence="2">Glycosyltransferase family A protein</fullName>
        <ecNumber evidence="2">2.4.-.-</ecNumber>
    </submittedName>
</protein>
<dbReference type="EC" id="2.4.-.-" evidence="2"/>
<dbReference type="Pfam" id="PF00535">
    <property type="entry name" value="Glycos_transf_2"/>
    <property type="match status" value="1"/>
</dbReference>
<evidence type="ECO:0000313" key="2">
    <source>
        <dbReference type="EMBL" id="MDT0557343.1"/>
    </source>
</evidence>
<dbReference type="RefSeq" id="WP_311426111.1">
    <property type="nucleotide sequence ID" value="NZ_JAVRIA010000001.1"/>
</dbReference>
<dbReference type="PANTHER" id="PTHR22916">
    <property type="entry name" value="GLYCOSYLTRANSFERASE"/>
    <property type="match status" value="1"/>
</dbReference>
<reference evidence="2 3" key="1">
    <citation type="submission" date="2023-09" db="EMBL/GenBank/DDBJ databases">
        <authorList>
            <person name="Rey-Velasco X."/>
        </authorList>
    </citation>
    <scope>NUCLEOTIDE SEQUENCE [LARGE SCALE GENOMIC DNA]</scope>
    <source>
        <strain evidence="2 3">W332</strain>
    </source>
</reference>
<gene>
    <name evidence="2" type="ORF">RM697_01705</name>
</gene>
<comment type="caution">
    <text evidence="2">The sequence shown here is derived from an EMBL/GenBank/DDBJ whole genome shotgun (WGS) entry which is preliminary data.</text>
</comment>
<dbReference type="Gene3D" id="3.90.550.10">
    <property type="entry name" value="Spore Coat Polysaccharide Biosynthesis Protein SpsA, Chain A"/>
    <property type="match status" value="1"/>
</dbReference>
<dbReference type="InterPro" id="IPR029044">
    <property type="entry name" value="Nucleotide-diphossugar_trans"/>
</dbReference>
<keyword evidence="3" id="KW-1185">Reference proteome</keyword>
<keyword evidence="2" id="KW-0808">Transferase</keyword>
<dbReference type="EMBL" id="JAVRIA010000001">
    <property type="protein sequence ID" value="MDT0557343.1"/>
    <property type="molecule type" value="Genomic_DNA"/>
</dbReference>
<evidence type="ECO:0000313" key="3">
    <source>
        <dbReference type="Proteomes" id="UP001259492"/>
    </source>
</evidence>
<evidence type="ECO:0000259" key="1">
    <source>
        <dbReference type="Pfam" id="PF00535"/>
    </source>
</evidence>